<dbReference type="AlphaFoldDB" id="A0A8T1K2M7"/>
<reference evidence="1" key="1">
    <citation type="submission" date="2018-10" db="EMBL/GenBank/DDBJ databases">
        <title>Effector identification in a new, highly contiguous assembly of the strawberry crown rot pathogen Phytophthora cactorum.</title>
        <authorList>
            <person name="Armitage A.D."/>
            <person name="Nellist C.F."/>
            <person name="Bates H."/>
            <person name="Vickerstaff R.J."/>
            <person name="Harrison R.J."/>
        </authorList>
    </citation>
    <scope>NUCLEOTIDE SEQUENCE</scope>
    <source>
        <strain evidence="1">15-7</strain>
        <strain evidence="2">4040</strain>
    </source>
</reference>
<evidence type="ECO:0000313" key="1">
    <source>
        <dbReference type="EMBL" id="KAG2828817.1"/>
    </source>
</evidence>
<comment type="caution">
    <text evidence="1">The sequence shown here is derived from an EMBL/GenBank/DDBJ whole genome shotgun (WGS) entry which is preliminary data.</text>
</comment>
<protein>
    <submittedName>
        <fullName evidence="1">Uncharacterized protein</fullName>
    </submittedName>
</protein>
<dbReference type="Proteomes" id="UP000735874">
    <property type="component" value="Unassembled WGS sequence"/>
</dbReference>
<evidence type="ECO:0000313" key="3">
    <source>
        <dbReference type="Proteomes" id="UP000735874"/>
    </source>
</evidence>
<dbReference type="EMBL" id="RCMG01001378">
    <property type="protein sequence ID" value="KAG2828817.1"/>
    <property type="molecule type" value="Genomic_DNA"/>
</dbReference>
<gene>
    <name evidence="1" type="ORF">PC113_g21388</name>
    <name evidence="2" type="ORF">PC117_g18578</name>
</gene>
<sequence length="73" mass="8059">MGIADAKEEYDKELEDRQISQGEVTLRGRVKKNAERQKKITLTKLSTISGIPEGFLARTRESSPGNISTPNIG</sequence>
<accession>A0A8T1K2M7</accession>
<organism evidence="1 3">
    <name type="scientific">Phytophthora cactorum</name>
    <dbReference type="NCBI Taxonomy" id="29920"/>
    <lineage>
        <taxon>Eukaryota</taxon>
        <taxon>Sar</taxon>
        <taxon>Stramenopiles</taxon>
        <taxon>Oomycota</taxon>
        <taxon>Peronosporomycetes</taxon>
        <taxon>Peronosporales</taxon>
        <taxon>Peronosporaceae</taxon>
        <taxon>Phytophthora</taxon>
    </lineage>
</organism>
<dbReference type="EMBL" id="RCMK01000757">
    <property type="protein sequence ID" value="KAG2913469.1"/>
    <property type="molecule type" value="Genomic_DNA"/>
</dbReference>
<name>A0A8T1K2M7_9STRA</name>
<evidence type="ECO:0000313" key="2">
    <source>
        <dbReference type="EMBL" id="KAG2913469.1"/>
    </source>
</evidence>
<proteinExistence type="predicted"/>
<dbReference type="VEuPathDB" id="FungiDB:PC110_g2793"/>
<dbReference type="Proteomes" id="UP000736787">
    <property type="component" value="Unassembled WGS sequence"/>
</dbReference>